<evidence type="ECO:0000256" key="1">
    <source>
        <dbReference type="ARBA" id="ARBA00004127"/>
    </source>
</evidence>
<name>A0A7M1AV53_9BACT</name>
<sequence length="235" mass="26963">MINQESKIKFKPSQWFGVVTAYLLVPLILLVCGWDLYWWQAWVYLVLIVTAGIVSRILAEQRHPGILIERSKYFKASDVKPWDKLLGTLMALSISFPLAIVAGLDHRFSFSSPFPIWVNLLGFVLIAFGYAFASWALIENRFFSTFVRIQKDREHKVCKSGPYKIVRHPGYAGNLLALPGIVLALNSLWTLIPVLIALIITVIRTELEDKTLQKELQGYKEYVQQVRYKLFPGIY</sequence>
<dbReference type="PANTHER" id="PTHR43847">
    <property type="entry name" value="BLL3993 PROTEIN"/>
    <property type="match status" value="1"/>
</dbReference>
<evidence type="ECO:0000256" key="3">
    <source>
        <dbReference type="ARBA" id="ARBA00022989"/>
    </source>
</evidence>
<dbReference type="GO" id="GO:0032259">
    <property type="term" value="P:methylation"/>
    <property type="evidence" value="ECO:0007669"/>
    <property type="project" value="UniProtKB-KW"/>
</dbReference>
<keyword evidence="2 5" id="KW-0812">Transmembrane</keyword>
<dbReference type="Proteomes" id="UP000593910">
    <property type="component" value="Chromosome"/>
</dbReference>
<feature type="transmembrane region" description="Helical" evidence="5">
    <location>
        <begin position="175"/>
        <end position="203"/>
    </location>
</feature>
<proteinExistence type="predicted"/>
<evidence type="ECO:0000313" key="6">
    <source>
        <dbReference type="EMBL" id="QOP41321.1"/>
    </source>
</evidence>
<dbReference type="EMBL" id="CP041165">
    <property type="protein sequence ID" value="QOP41321.1"/>
    <property type="molecule type" value="Genomic_DNA"/>
</dbReference>
<keyword evidence="6" id="KW-0808">Transferase</keyword>
<dbReference type="AlphaFoldDB" id="A0A7M1AV53"/>
<dbReference type="GO" id="GO:0008168">
    <property type="term" value="F:methyltransferase activity"/>
    <property type="evidence" value="ECO:0007669"/>
    <property type="project" value="UniProtKB-KW"/>
</dbReference>
<keyword evidence="7" id="KW-1185">Reference proteome</keyword>
<feature type="transmembrane region" description="Helical" evidence="5">
    <location>
        <begin position="12"/>
        <end position="31"/>
    </location>
</feature>
<reference evidence="6 7" key="1">
    <citation type="submission" date="2019-06" db="EMBL/GenBank/DDBJ databases">
        <title>Sulfurimonas gotlandica sp. nov., a chemoautotrophic and psychrotolerant epsilonproteobacterium isolated from a pelagic redoxcline, and an emended description of the genus Sulfurimonas.</title>
        <authorList>
            <person name="Wang S."/>
            <person name="Jiang L."/>
            <person name="Shao Z."/>
        </authorList>
    </citation>
    <scope>NUCLEOTIDE SEQUENCE [LARGE SCALE GENOMIC DNA]</scope>
    <source>
        <strain evidence="6 7">B2</strain>
    </source>
</reference>
<dbReference type="Pfam" id="PF04191">
    <property type="entry name" value="PEMT"/>
    <property type="match status" value="1"/>
</dbReference>
<evidence type="ECO:0000256" key="2">
    <source>
        <dbReference type="ARBA" id="ARBA00022692"/>
    </source>
</evidence>
<evidence type="ECO:0000313" key="7">
    <source>
        <dbReference type="Proteomes" id="UP000593910"/>
    </source>
</evidence>
<keyword evidence="3 5" id="KW-1133">Transmembrane helix</keyword>
<dbReference type="RefSeq" id="WP_193112636.1">
    <property type="nucleotide sequence ID" value="NZ_CP041165.1"/>
</dbReference>
<dbReference type="KEGG" id="smax:FJR03_06025"/>
<comment type="subcellular location">
    <subcellularLocation>
        <location evidence="1">Endomembrane system</location>
        <topology evidence="1">Multi-pass membrane protein</topology>
    </subcellularLocation>
</comment>
<evidence type="ECO:0000256" key="4">
    <source>
        <dbReference type="ARBA" id="ARBA00023136"/>
    </source>
</evidence>
<dbReference type="GO" id="GO:0012505">
    <property type="term" value="C:endomembrane system"/>
    <property type="evidence" value="ECO:0007669"/>
    <property type="project" value="UniProtKB-SubCell"/>
</dbReference>
<protein>
    <submittedName>
        <fullName evidence="6">Isoprenylcysteine carboxylmethyltransferase family protein</fullName>
    </submittedName>
</protein>
<feature type="transmembrane region" description="Helical" evidence="5">
    <location>
        <begin position="37"/>
        <end position="59"/>
    </location>
</feature>
<keyword evidence="6" id="KW-0489">Methyltransferase</keyword>
<evidence type="ECO:0000256" key="5">
    <source>
        <dbReference type="SAM" id="Phobius"/>
    </source>
</evidence>
<dbReference type="InterPro" id="IPR052527">
    <property type="entry name" value="Metal_cation-efflux_comp"/>
</dbReference>
<keyword evidence="4 5" id="KW-0472">Membrane</keyword>
<accession>A0A7M1AV53</accession>
<feature type="transmembrane region" description="Helical" evidence="5">
    <location>
        <begin position="85"/>
        <end position="104"/>
    </location>
</feature>
<organism evidence="6 7">
    <name type="scientific">Sulfurimonas marina</name>
    <dbReference type="NCBI Taxonomy" id="2590551"/>
    <lineage>
        <taxon>Bacteria</taxon>
        <taxon>Pseudomonadati</taxon>
        <taxon>Campylobacterota</taxon>
        <taxon>Epsilonproteobacteria</taxon>
        <taxon>Campylobacterales</taxon>
        <taxon>Sulfurimonadaceae</taxon>
        <taxon>Sulfurimonas</taxon>
    </lineage>
</organism>
<feature type="transmembrane region" description="Helical" evidence="5">
    <location>
        <begin position="116"/>
        <end position="138"/>
    </location>
</feature>
<gene>
    <name evidence="6" type="ORF">FJR03_06025</name>
</gene>
<dbReference type="PANTHER" id="PTHR43847:SF1">
    <property type="entry name" value="BLL3993 PROTEIN"/>
    <property type="match status" value="1"/>
</dbReference>
<dbReference type="InterPro" id="IPR007318">
    <property type="entry name" value="Phopholipid_MeTrfase"/>
</dbReference>
<dbReference type="Gene3D" id="1.20.120.1630">
    <property type="match status" value="1"/>
</dbReference>